<dbReference type="EMBL" id="FN555004">
    <property type="protein sequence ID" value="CBG39411.1"/>
    <property type="molecule type" value="Genomic_DNA"/>
</dbReference>
<protein>
    <submittedName>
        <fullName evidence="1">Uncharacterized protein</fullName>
    </submittedName>
</protein>
<dbReference type="KEGG" id="hms:HMU01490"/>
<dbReference type="HOGENOM" id="CLU_828386_0_0_7"/>
<reference evidence="1 2" key="1">
    <citation type="journal article" date="2010" name="BMC Genomics">
        <title>Comparative genomics and proteomics of Helicobacter mustelae, an ulcerogenic and carcinogenic gastric pathogen.</title>
        <authorList>
            <person name="O'Toole P.W."/>
            <person name="Snelling W.J."/>
            <person name="Canchaya C."/>
            <person name="Forde B.M."/>
            <person name="Hardie K.R."/>
            <person name="Josenhans C."/>
            <person name="Graham R.L.J."/>
            <person name="McMullan G."/>
            <person name="Parkhill J."/>
            <person name="Belda E."/>
            <person name="Bentley S.D."/>
        </authorList>
    </citation>
    <scope>NUCLEOTIDE SEQUENCE [LARGE SCALE GENOMIC DNA]</scope>
    <source>
        <strain evidence="2">ATCC 43772 / LMG 18044 / NCTC 12198 / 12198</strain>
    </source>
</reference>
<dbReference type="AlphaFoldDB" id="D3UFZ0"/>
<name>D3UFZ0_HELM1</name>
<dbReference type="RefSeq" id="WP_013022506.1">
    <property type="nucleotide sequence ID" value="NC_013949.1"/>
</dbReference>
<organism evidence="1 2">
    <name type="scientific">Helicobacter mustelae (strain ATCC 43772 / CCUG 25715 / CIP 103759 / LMG 18044 / NCTC 12198 / R85-136P)</name>
    <name type="common">Campylobacter mustelae</name>
    <dbReference type="NCBI Taxonomy" id="679897"/>
    <lineage>
        <taxon>Bacteria</taxon>
        <taxon>Pseudomonadati</taxon>
        <taxon>Campylobacterota</taxon>
        <taxon>Epsilonproteobacteria</taxon>
        <taxon>Campylobacterales</taxon>
        <taxon>Helicobacteraceae</taxon>
        <taxon>Helicobacter</taxon>
    </lineage>
</organism>
<dbReference type="Proteomes" id="UP000001522">
    <property type="component" value="Chromosome"/>
</dbReference>
<evidence type="ECO:0000313" key="2">
    <source>
        <dbReference type="Proteomes" id="UP000001522"/>
    </source>
</evidence>
<keyword evidence="2" id="KW-1185">Reference proteome</keyword>
<accession>D3UFZ0</accession>
<gene>
    <name evidence="1" type="ordered locus">HMU01490</name>
</gene>
<evidence type="ECO:0000313" key="1">
    <source>
        <dbReference type="EMBL" id="CBG39411.1"/>
    </source>
</evidence>
<dbReference type="STRING" id="679897.HMU01490"/>
<proteinExistence type="predicted"/>
<sequence length="335" mass="40213">MHKPSVKSMQTFLLGNGYDKSHIDAMSEEELFEIYSKKVRQEVQESQHELLDNIDIRYFAQVKKQKELDSKVQEIQKQICRVNHSVRKVYDIIDAFIEDFSLDELRYFILNGINKIPSNIVDRVIQIKSYQYRIFWLEKIEENLAPLPEEERHTLMEKYTKPDYKDSRLYQIYKNSFDQKELQKMVEIARKKLDVIKHFLPEALEESYATLHEEDKEKNKIIEEIMSFTHSYPRNTLKKMTMKQLRNLGDFIREKMREEQRDHRIIEKYVQMIEESMRSVEDAEFQMVCMDAINRLSNPQLQKVIETLNTKNKFFASKFESVARSLRGKINAKLF</sequence>